<comment type="subcellular location">
    <subcellularLocation>
        <location evidence="3">Membrane</location>
        <topology evidence="3">Multi-pass membrane protein</topology>
    </subcellularLocation>
</comment>
<keyword evidence="6" id="KW-0349">Heme</keyword>
<evidence type="ECO:0000256" key="11">
    <source>
        <dbReference type="ARBA" id="ARBA00023136"/>
    </source>
</evidence>
<evidence type="ECO:0000256" key="1">
    <source>
        <dbReference type="ARBA" id="ARBA00001971"/>
    </source>
</evidence>
<protein>
    <recommendedName>
        <fullName evidence="5">Succinate dehydrogenase cytochrome b556 subunit</fullName>
    </recommendedName>
</protein>
<feature type="transmembrane region" description="Helical" evidence="13">
    <location>
        <begin position="12"/>
        <end position="31"/>
    </location>
</feature>
<sequence length="111" mass="12265">MHFPIPAIASILHRISGVVLFLSLAPLLWLLNQSLASPSQFAEVQIWLSYWWMKLILWSVLTATAYHICAGVRHLIMDLGFGESLKAGKQSAIIAIGIALVLSVLGGIWLW</sequence>
<dbReference type="CDD" id="cd03499">
    <property type="entry name" value="SQR_TypeC_SdhC"/>
    <property type="match status" value="1"/>
</dbReference>
<comment type="function">
    <text evidence="2">Membrane-anchoring subunit of succinate dehydrogenase (SDH).</text>
</comment>
<comment type="caution">
    <text evidence="14">The sequence shown here is derived from an EMBL/GenBank/DDBJ whole genome shotgun (WGS) entry which is preliminary data.</text>
</comment>
<gene>
    <name evidence="14" type="primary">sdhC</name>
    <name evidence="14" type="ORF">VST7929_01760</name>
</gene>
<name>A0ABN8DU76_9VIBR</name>
<feature type="transmembrane region" description="Helical" evidence="13">
    <location>
        <begin position="51"/>
        <end position="72"/>
    </location>
</feature>
<dbReference type="NCBIfam" id="TIGR02970">
    <property type="entry name" value="succ_dehyd_cytB"/>
    <property type="match status" value="1"/>
</dbReference>
<dbReference type="Gene3D" id="1.20.1300.10">
    <property type="entry name" value="Fumarate reductase/succinate dehydrogenase, transmembrane subunit"/>
    <property type="match status" value="1"/>
</dbReference>
<evidence type="ECO:0000256" key="2">
    <source>
        <dbReference type="ARBA" id="ARBA00004050"/>
    </source>
</evidence>
<dbReference type="Pfam" id="PF01127">
    <property type="entry name" value="Sdh_cyt"/>
    <property type="match status" value="1"/>
</dbReference>
<keyword evidence="7 13" id="KW-0812">Transmembrane</keyword>
<dbReference type="SUPFAM" id="SSF81343">
    <property type="entry name" value="Fumarate reductase respiratory complex transmembrane subunits"/>
    <property type="match status" value="1"/>
</dbReference>
<comment type="subunit">
    <text evidence="12">Part of an enzyme complex containing four subunits: a flavoprotein, an iron-sulfur protein, plus two membrane-anchoring proteins, SdhC and SdhD. The complex can form homotrimers.</text>
</comment>
<evidence type="ECO:0000256" key="3">
    <source>
        <dbReference type="ARBA" id="ARBA00004141"/>
    </source>
</evidence>
<proteinExistence type="inferred from homology"/>
<dbReference type="InterPro" id="IPR014314">
    <property type="entry name" value="Succ_DH_cytb556"/>
</dbReference>
<evidence type="ECO:0000256" key="13">
    <source>
        <dbReference type="SAM" id="Phobius"/>
    </source>
</evidence>
<keyword evidence="15" id="KW-1185">Reference proteome</keyword>
<keyword evidence="11 13" id="KW-0472">Membrane</keyword>
<evidence type="ECO:0000256" key="4">
    <source>
        <dbReference type="ARBA" id="ARBA00007244"/>
    </source>
</evidence>
<evidence type="ECO:0000313" key="14">
    <source>
        <dbReference type="EMBL" id="CAH0533883.1"/>
    </source>
</evidence>
<accession>A0ABN8DU76</accession>
<evidence type="ECO:0000256" key="6">
    <source>
        <dbReference type="ARBA" id="ARBA00022617"/>
    </source>
</evidence>
<keyword evidence="10" id="KW-0408">Iron</keyword>
<keyword evidence="9 13" id="KW-1133">Transmembrane helix</keyword>
<dbReference type="PIRSF" id="PIRSF000178">
    <property type="entry name" value="SDH_cyt_b560"/>
    <property type="match status" value="1"/>
</dbReference>
<dbReference type="PANTHER" id="PTHR10978">
    <property type="entry name" value="SUCCINATE DEHYDROGENASE CYTOCHROME B560 SUBUNIT"/>
    <property type="match status" value="1"/>
</dbReference>
<organism evidence="14 15">
    <name type="scientific">Vibrio stylophorae</name>
    <dbReference type="NCBI Taxonomy" id="659351"/>
    <lineage>
        <taxon>Bacteria</taxon>
        <taxon>Pseudomonadati</taxon>
        <taxon>Pseudomonadota</taxon>
        <taxon>Gammaproteobacteria</taxon>
        <taxon>Vibrionales</taxon>
        <taxon>Vibrionaceae</taxon>
        <taxon>Vibrio</taxon>
    </lineage>
</organism>
<evidence type="ECO:0000313" key="15">
    <source>
        <dbReference type="Proteomes" id="UP000838672"/>
    </source>
</evidence>
<keyword evidence="8" id="KW-0479">Metal-binding</keyword>
<comment type="cofactor">
    <cofactor evidence="1">
        <name>heme</name>
        <dbReference type="ChEBI" id="CHEBI:30413"/>
    </cofactor>
</comment>
<dbReference type="Proteomes" id="UP000838672">
    <property type="component" value="Unassembled WGS sequence"/>
</dbReference>
<evidence type="ECO:0000256" key="12">
    <source>
        <dbReference type="ARBA" id="ARBA00025912"/>
    </source>
</evidence>
<dbReference type="EMBL" id="CAKLDI010000001">
    <property type="protein sequence ID" value="CAH0533883.1"/>
    <property type="molecule type" value="Genomic_DNA"/>
</dbReference>
<evidence type="ECO:0000256" key="5">
    <source>
        <dbReference type="ARBA" id="ARBA00020076"/>
    </source>
</evidence>
<comment type="similarity">
    <text evidence="4">Belongs to the cytochrome b560 family.</text>
</comment>
<evidence type="ECO:0000256" key="7">
    <source>
        <dbReference type="ARBA" id="ARBA00022692"/>
    </source>
</evidence>
<dbReference type="PANTHER" id="PTHR10978:SF5">
    <property type="entry name" value="SUCCINATE DEHYDROGENASE CYTOCHROME B560 SUBUNIT, MITOCHONDRIAL"/>
    <property type="match status" value="1"/>
</dbReference>
<reference evidence="14" key="1">
    <citation type="submission" date="2021-11" db="EMBL/GenBank/DDBJ databases">
        <authorList>
            <person name="Rodrigo-Torres L."/>
            <person name="Arahal R. D."/>
            <person name="Lucena T."/>
        </authorList>
    </citation>
    <scope>NUCLEOTIDE SEQUENCE</scope>
    <source>
        <strain evidence="14">CECT 7929</strain>
    </source>
</reference>
<evidence type="ECO:0000256" key="10">
    <source>
        <dbReference type="ARBA" id="ARBA00023004"/>
    </source>
</evidence>
<feature type="transmembrane region" description="Helical" evidence="13">
    <location>
        <begin position="92"/>
        <end position="110"/>
    </location>
</feature>
<dbReference type="PROSITE" id="PS01001">
    <property type="entry name" value="SDH_CYT_2"/>
    <property type="match status" value="1"/>
</dbReference>
<dbReference type="InterPro" id="IPR000701">
    <property type="entry name" value="SuccDH_FuR_B_TM-su"/>
</dbReference>
<evidence type="ECO:0000256" key="9">
    <source>
        <dbReference type="ARBA" id="ARBA00022989"/>
    </source>
</evidence>
<dbReference type="InterPro" id="IPR034804">
    <property type="entry name" value="SQR/QFR_C/D"/>
</dbReference>
<evidence type="ECO:0000256" key="8">
    <source>
        <dbReference type="ARBA" id="ARBA00022723"/>
    </source>
</evidence>
<dbReference type="InterPro" id="IPR018495">
    <property type="entry name" value="Succ_DH_cyt_bsu_CS"/>
</dbReference>